<dbReference type="AlphaFoldDB" id="A0A813YP56"/>
<reference evidence="1" key="1">
    <citation type="submission" date="2021-02" db="EMBL/GenBank/DDBJ databases">
        <authorList>
            <person name="Nowell W R."/>
        </authorList>
    </citation>
    <scope>NUCLEOTIDE SEQUENCE</scope>
    <source>
        <strain evidence="1">Ploen Becks lab</strain>
    </source>
</reference>
<evidence type="ECO:0000313" key="2">
    <source>
        <dbReference type="Proteomes" id="UP000663879"/>
    </source>
</evidence>
<accession>A0A813YP56</accession>
<dbReference type="EMBL" id="CAJNOC010001739">
    <property type="protein sequence ID" value="CAF0887591.1"/>
    <property type="molecule type" value="Genomic_DNA"/>
</dbReference>
<proteinExistence type="predicted"/>
<evidence type="ECO:0000313" key="1">
    <source>
        <dbReference type="EMBL" id="CAF0887591.1"/>
    </source>
</evidence>
<gene>
    <name evidence="1" type="ORF">OXX778_LOCUS10740</name>
</gene>
<dbReference type="Proteomes" id="UP000663879">
    <property type="component" value="Unassembled WGS sequence"/>
</dbReference>
<name>A0A813YP56_9BILA</name>
<dbReference type="OrthoDB" id="2384350at2759"/>
<organism evidence="1 2">
    <name type="scientific">Brachionus calyciflorus</name>
    <dbReference type="NCBI Taxonomy" id="104777"/>
    <lineage>
        <taxon>Eukaryota</taxon>
        <taxon>Metazoa</taxon>
        <taxon>Spiralia</taxon>
        <taxon>Gnathifera</taxon>
        <taxon>Rotifera</taxon>
        <taxon>Eurotatoria</taxon>
        <taxon>Monogononta</taxon>
        <taxon>Pseudotrocha</taxon>
        <taxon>Ploima</taxon>
        <taxon>Brachionidae</taxon>
        <taxon>Brachionus</taxon>
    </lineage>
</organism>
<comment type="caution">
    <text evidence="1">The sequence shown here is derived from an EMBL/GenBank/DDBJ whole genome shotgun (WGS) entry which is preliminary data.</text>
</comment>
<keyword evidence="2" id="KW-1185">Reference proteome</keyword>
<sequence>MNTFSLLDKLKKRLLHYFTNSGIVACVDDNFEYNYSFMNEDSSKSCPIIANTDAELCWSFDELQPNSFYNSNPSIRVVKSGWILQCIELKNENR</sequence>
<protein>
    <submittedName>
        <fullName evidence="1">Uncharacterized protein</fullName>
    </submittedName>
</protein>